<feature type="domain" description="HTH iclR-type" evidence="4">
    <location>
        <begin position="20"/>
        <end position="82"/>
    </location>
</feature>
<evidence type="ECO:0000256" key="3">
    <source>
        <dbReference type="ARBA" id="ARBA00023163"/>
    </source>
</evidence>
<dbReference type="Gene3D" id="1.10.10.10">
    <property type="entry name" value="Winged helix-like DNA-binding domain superfamily/Winged helix DNA-binding domain"/>
    <property type="match status" value="1"/>
</dbReference>
<dbReference type="SMART" id="SM00346">
    <property type="entry name" value="HTH_ICLR"/>
    <property type="match status" value="1"/>
</dbReference>
<dbReference type="PROSITE" id="PS51077">
    <property type="entry name" value="HTH_ICLR"/>
    <property type="match status" value="1"/>
</dbReference>
<dbReference type="PANTHER" id="PTHR30136">
    <property type="entry name" value="HELIX-TURN-HELIX TRANSCRIPTIONAL REGULATOR, ICLR FAMILY"/>
    <property type="match status" value="1"/>
</dbReference>
<keyword evidence="2" id="KW-0238">DNA-binding</keyword>
<evidence type="ECO:0000259" key="5">
    <source>
        <dbReference type="PROSITE" id="PS51078"/>
    </source>
</evidence>
<dbReference type="GO" id="GO:0003677">
    <property type="term" value="F:DNA binding"/>
    <property type="evidence" value="ECO:0007669"/>
    <property type="project" value="UniProtKB-KW"/>
</dbReference>
<dbReference type="EMBL" id="SNZF01000010">
    <property type="protein sequence ID" value="TDR35251.1"/>
    <property type="molecule type" value="Genomic_DNA"/>
</dbReference>
<dbReference type="PATRIC" id="fig|69279.3.peg.2854"/>
<dbReference type="eggNOG" id="COG1414">
    <property type="taxonomic scope" value="Bacteria"/>
</dbReference>
<dbReference type="STRING" id="69279.BG36_07330"/>
<dbReference type="Pfam" id="PF09339">
    <property type="entry name" value="HTH_IclR"/>
    <property type="match status" value="1"/>
</dbReference>
<dbReference type="Proteomes" id="UP000294958">
    <property type="component" value="Unassembled WGS sequence"/>
</dbReference>
<dbReference type="EMBL" id="JENY01000019">
    <property type="protein sequence ID" value="EXL05406.1"/>
    <property type="molecule type" value="Genomic_DNA"/>
</dbReference>
<evidence type="ECO:0000313" key="7">
    <source>
        <dbReference type="EMBL" id="TDR35251.1"/>
    </source>
</evidence>
<name>A0A011UH08_9HYPH</name>
<evidence type="ECO:0000313" key="6">
    <source>
        <dbReference type="EMBL" id="EXL05406.1"/>
    </source>
</evidence>
<dbReference type="SUPFAM" id="SSF46785">
    <property type="entry name" value="Winged helix' DNA-binding domain"/>
    <property type="match status" value="1"/>
</dbReference>
<accession>A0A011UH08</accession>
<comment type="caution">
    <text evidence="6">The sequence shown here is derived from an EMBL/GenBank/DDBJ whole genome shotgun (WGS) entry which is preliminary data.</text>
</comment>
<feature type="domain" description="IclR-ED" evidence="5">
    <location>
        <begin position="83"/>
        <end position="257"/>
    </location>
</feature>
<gene>
    <name evidence="6" type="ORF">BG36_07330</name>
    <name evidence="7" type="ORF">DES43_11057</name>
</gene>
<dbReference type="Gene3D" id="3.30.450.40">
    <property type="match status" value="1"/>
</dbReference>
<evidence type="ECO:0000259" key="4">
    <source>
        <dbReference type="PROSITE" id="PS51077"/>
    </source>
</evidence>
<dbReference type="GO" id="GO:0045892">
    <property type="term" value="P:negative regulation of DNA-templated transcription"/>
    <property type="evidence" value="ECO:0007669"/>
    <property type="project" value="TreeGrafter"/>
</dbReference>
<dbReference type="RefSeq" id="WP_035027666.1">
    <property type="nucleotide sequence ID" value="NZ_KK073891.1"/>
</dbReference>
<evidence type="ECO:0000256" key="1">
    <source>
        <dbReference type="ARBA" id="ARBA00023015"/>
    </source>
</evidence>
<keyword evidence="3" id="KW-0804">Transcription</keyword>
<dbReference type="PROSITE" id="PS51078">
    <property type="entry name" value="ICLR_ED"/>
    <property type="match status" value="1"/>
</dbReference>
<evidence type="ECO:0000313" key="9">
    <source>
        <dbReference type="Proteomes" id="UP000294958"/>
    </source>
</evidence>
<dbReference type="PANTHER" id="PTHR30136:SF8">
    <property type="entry name" value="TRANSCRIPTIONAL REGULATORY PROTEIN"/>
    <property type="match status" value="1"/>
</dbReference>
<keyword evidence="1" id="KW-0805">Transcription regulation</keyword>
<dbReference type="InterPro" id="IPR036388">
    <property type="entry name" value="WH-like_DNA-bd_sf"/>
</dbReference>
<sequence length="258" mass="27724">MKPEKFVEAENGRAKRSTTIQSISIAARFLDILAKSEGAMALGELARRAGTGTSTAHRYMQSLVLEGLVAQDRTTGRYDLGPAALHIGIGALRRIEPVEVAARLMKSLAARIAASCGVAIWTERGPTIVRWYRSSDFMVSTVSLGDVLPLDNTATGLVFQAFLPAERIEAARRMQPSSFRGKPPGADVLEEVRREGGAGLKEHLFSLLTGKAAPVFDAQNEIACVVTTVSFIETAQVQDHRAALFEAARQASREAGCA</sequence>
<organism evidence="6 8">
    <name type="scientific">Aquamicrobium defluvii</name>
    <dbReference type="NCBI Taxonomy" id="69279"/>
    <lineage>
        <taxon>Bacteria</taxon>
        <taxon>Pseudomonadati</taxon>
        <taxon>Pseudomonadota</taxon>
        <taxon>Alphaproteobacteria</taxon>
        <taxon>Hyphomicrobiales</taxon>
        <taxon>Phyllobacteriaceae</taxon>
        <taxon>Aquamicrobium</taxon>
    </lineage>
</organism>
<evidence type="ECO:0000256" key="2">
    <source>
        <dbReference type="ARBA" id="ARBA00023125"/>
    </source>
</evidence>
<keyword evidence="9" id="KW-1185">Reference proteome</keyword>
<dbReference type="AlphaFoldDB" id="A0A011UH08"/>
<dbReference type="FunFam" id="1.10.10.10:FF:000056">
    <property type="entry name" value="IclR family transcriptional regulator"/>
    <property type="match status" value="1"/>
</dbReference>
<dbReference type="Pfam" id="PF01614">
    <property type="entry name" value="IclR_C"/>
    <property type="match status" value="1"/>
</dbReference>
<dbReference type="InterPro" id="IPR005471">
    <property type="entry name" value="Tscrpt_reg_IclR_N"/>
</dbReference>
<dbReference type="GO" id="GO:0003700">
    <property type="term" value="F:DNA-binding transcription factor activity"/>
    <property type="evidence" value="ECO:0007669"/>
    <property type="project" value="TreeGrafter"/>
</dbReference>
<protein>
    <submittedName>
        <fullName evidence="6">IclR family transcriptional regulator</fullName>
    </submittedName>
</protein>
<dbReference type="InterPro" id="IPR014757">
    <property type="entry name" value="Tscrpt_reg_IclR_C"/>
</dbReference>
<proteinExistence type="predicted"/>
<reference evidence="6 8" key="1">
    <citation type="submission" date="2014-02" db="EMBL/GenBank/DDBJ databases">
        <title>Aquamicrobium defluvii Genome sequencing.</title>
        <authorList>
            <person name="Wang X."/>
        </authorList>
    </citation>
    <scope>NUCLEOTIDE SEQUENCE [LARGE SCALE GENOMIC DNA]</scope>
    <source>
        <strain evidence="6 8">W13Z1</strain>
    </source>
</reference>
<dbReference type="InterPro" id="IPR036390">
    <property type="entry name" value="WH_DNA-bd_sf"/>
</dbReference>
<dbReference type="HOGENOM" id="CLU_062618_2_0_5"/>
<dbReference type="Proteomes" id="UP000019849">
    <property type="component" value="Unassembled WGS sequence"/>
</dbReference>
<evidence type="ECO:0000313" key="8">
    <source>
        <dbReference type="Proteomes" id="UP000019849"/>
    </source>
</evidence>
<dbReference type="InterPro" id="IPR050707">
    <property type="entry name" value="HTH_MetabolicPath_Reg"/>
</dbReference>
<dbReference type="InterPro" id="IPR029016">
    <property type="entry name" value="GAF-like_dom_sf"/>
</dbReference>
<reference evidence="7 9" key="2">
    <citation type="submission" date="2019-03" db="EMBL/GenBank/DDBJ databases">
        <title>Genomic Encyclopedia of Type Strains, Phase IV (KMG-IV): sequencing the most valuable type-strain genomes for metagenomic binning, comparative biology and taxonomic classification.</title>
        <authorList>
            <person name="Goeker M."/>
        </authorList>
    </citation>
    <scope>NUCLEOTIDE SEQUENCE [LARGE SCALE GENOMIC DNA]</scope>
    <source>
        <strain evidence="7 9">DSM 11603</strain>
    </source>
</reference>
<dbReference type="SUPFAM" id="SSF55781">
    <property type="entry name" value="GAF domain-like"/>
    <property type="match status" value="1"/>
</dbReference>